<feature type="transmembrane region" description="Helical" evidence="10">
    <location>
        <begin position="89"/>
        <end position="110"/>
    </location>
</feature>
<evidence type="ECO:0000313" key="13">
    <source>
        <dbReference type="Proteomes" id="UP000466345"/>
    </source>
</evidence>
<feature type="transmembrane region" description="Helical" evidence="10">
    <location>
        <begin position="28"/>
        <end position="46"/>
    </location>
</feature>
<evidence type="ECO:0000256" key="9">
    <source>
        <dbReference type="SAM" id="Coils"/>
    </source>
</evidence>
<evidence type="ECO:0000256" key="8">
    <source>
        <dbReference type="ARBA" id="ARBA00023012"/>
    </source>
</evidence>
<dbReference type="GO" id="GO:0005524">
    <property type="term" value="F:ATP binding"/>
    <property type="evidence" value="ECO:0007669"/>
    <property type="project" value="UniProtKB-KW"/>
</dbReference>
<keyword evidence="9" id="KW-0175">Coiled coil</keyword>
<dbReference type="GO" id="GO:0016020">
    <property type="term" value="C:membrane"/>
    <property type="evidence" value="ECO:0007669"/>
    <property type="project" value="InterPro"/>
</dbReference>
<name>A0A7K0CKW5_9ACTN</name>
<dbReference type="EMBL" id="WEGJ01000018">
    <property type="protein sequence ID" value="MQY14128.1"/>
    <property type="molecule type" value="Genomic_DNA"/>
</dbReference>
<keyword evidence="13" id="KW-1185">Reference proteome</keyword>
<feature type="domain" description="Signal transduction histidine kinase subgroup 3 dimerisation and phosphoacceptor" evidence="11">
    <location>
        <begin position="198"/>
        <end position="262"/>
    </location>
</feature>
<protein>
    <recommendedName>
        <fullName evidence="2">histidine kinase</fullName>
        <ecNumber evidence="2">2.7.13.3</ecNumber>
    </recommendedName>
</protein>
<dbReference type="Pfam" id="PF07730">
    <property type="entry name" value="HisKA_3"/>
    <property type="match status" value="1"/>
</dbReference>
<dbReference type="AlphaFoldDB" id="A0A7K0CKW5"/>
<evidence type="ECO:0000256" key="7">
    <source>
        <dbReference type="ARBA" id="ARBA00022840"/>
    </source>
</evidence>
<keyword evidence="10" id="KW-1133">Transmembrane helix</keyword>
<dbReference type="Gene3D" id="1.20.5.1930">
    <property type="match status" value="1"/>
</dbReference>
<evidence type="ECO:0000256" key="5">
    <source>
        <dbReference type="ARBA" id="ARBA00022741"/>
    </source>
</evidence>
<evidence type="ECO:0000256" key="3">
    <source>
        <dbReference type="ARBA" id="ARBA00022553"/>
    </source>
</evidence>
<keyword evidence="10" id="KW-0812">Transmembrane</keyword>
<accession>A0A7K0CKW5</accession>
<feature type="transmembrane region" description="Helical" evidence="10">
    <location>
        <begin position="147"/>
        <end position="164"/>
    </location>
</feature>
<keyword evidence="10" id="KW-0472">Membrane</keyword>
<dbReference type="InterPro" id="IPR050482">
    <property type="entry name" value="Sensor_HK_TwoCompSys"/>
</dbReference>
<evidence type="ECO:0000256" key="10">
    <source>
        <dbReference type="SAM" id="Phobius"/>
    </source>
</evidence>
<evidence type="ECO:0000256" key="1">
    <source>
        <dbReference type="ARBA" id="ARBA00000085"/>
    </source>
</evidence>
<gene>
    <name evidence="12" type="ORF">SRB5_42900</name>
</gene>
<comment type="catalytic activity">
    <reaction evidence="1">
        <text>ATP + protein L-histidine = ADP + protein N-phospho-L-histidine.</text>
        <dbReference type="EC" id="2.7.13.3"/>
    </reaction>
</comment>
<dbReference type="Proteomes" id="UP000466345">
    <property type="component" value="Unassembled WGS sequence"/>
</dbReference>
<keyword evidence="4" id="KW-0808">Transferase</keyword>
<dbReference type="PANTHER" id="PTHR24421">
    <property type="entry name" value="NITRATE/NITRITE SENSOR PROTEIN NARX-RELATED"/>
    <property type="match status" value="1"/>
</dbReference>
<dbReference type="GO" id="GO:0046983">
    <property type="term" value="F:protein dimerization activity"/>
    <property type="evidence" value="ECO:0007669"/>
    <property type="project" value="InterPro"/>
</dbReference>
<evidence type="ECO:0000313" key="12">
    <source>
        <dbReference type="EMBL" id="MQY14128.1"/>
    </source>
</evidence>
<proteinExistence type="predicted"/>
<dbReference type="SUPFAM" id="SSF55874">
    <property type="entry name" value="ATPase domain of HSP90 chaperone/DNA topoisomerase II/histidine kinase"/>
    <property type="match status" value="1"/>
</dbReference>
<dbReference type="CDD" id="cd16917">
    <property type="entry name" value="HATPase_UhpB-NarQ-NarX-like"/>
    <property type="match status" value="1"/>
</dbReference>
<keyword evidence="6" id="KW-0418">Kinase</keyword>
<sequence length="410" mass="43389">MRAGRRPGPGRRLDLAVMRKNPPRTRRAWAADIGLVLAAACFALVTAENVPVADDLTYGQRIADQLGGALACVALFWRRRWPVQLTVALLVGAKWGHYLAGPAMVAVYTVASTRPWRTTAWIAGAAFVPLPFFLAQLESTERARAESAVAYFAMIAAAIGWGLFRRSRQQLIESLRERAERAEEDAALRAERAQRRAREDIAREMHDVLAHRLSLLSVHAGALEFNPGAAPAEVRRAAGVIRDSAHQALEDLRQVIGVLRSGPADPARPQPTLADVPRLVAESREAGAVVRYSATVAGEPPAGTGRTAYRVVQEALTNARKHAPGTPVTVSVRGGPGAGLTVSAVNPLAAGAVASGSGGPIPGAGQGLLGLAERTMLAGGRLEHGPVEGEFRVTARLPWAAEPGCHISGP</sequence>
<dbReference type="GO" id="GO:0000155">
    <property type="term" value="F:phosphorelay sensor kinase activity"/>
    <property type="evidence" value="ECO:0007669"/>
    <property type="project" value="InterPro"/>
</dbReference>
<feature type="coiled-coil region" evidence="9">
    <location>
        <begin position="165"/>
        <end position="196"/>
    </location>
</feature>
<feature type="transmembrane region" description="Helical" evidence="10">
    <location>
        <begin position="58"/>
        <end position="77"/>
    </location>
</feature>
<evidence type="ECO:0000259" key="11">
    <source>
        <dbReference type="Pfam" id="PF07730"/>
    </source>
</evidence>
<dbReference type="InterPro" id="IPR011712">
    <property type="entry name" value="Sig_transdc_His_kin_sub3_dim/P"/>
</dbReference>
<keyword evidence="8" id="KW-0902">Two-component regulatory system</keyword>
<feature type="transmembrane region" description="Helical" evidence="10">
    <location>
        <begin position="116"/>
        <end position="135"/>
    </location>
</feature>
<comment type="caution">
    <text evidence="12">The sequence shown here is derived from an EMBL/GenBank/DDBJ whole genome shotgun (WGS) entry which is preliminary data.</text>
</comment>
<dbReference type="EC" id="2.7.13.3" evidence="2"/>
<dbReference type="PANTHER" id="PTHR24421:SF10">
    <property type="entry name" value="NITRATE_NITRITE SENSOR PROTEIN NARQ"/>
    <property type="match status" value="1"/>
</dbReference>
<evidence type="ECO:0000256" key="6">
    <source>
        <dbReference type="ARBA" id="ARBA00022777"/>
    </source>
</evidence>
<dbReference type="Gene3D" id="3.30.565.10">
    <property type="entry name" value="Histidine kinase-like ATPase, C-terminal domain"/>
    <property type="match status" value="1"/>
</dbReference>
<keyword evidence="3" id="KW-0597">Phosphoprotein</keyword>
<evidence type="ECO:0000256" key="2">
    <source>
        <dbReference type="ARBA" id="ARBA00012438"/>
    </source>
</evidence>
<keyword evidence="7" id="KW-0067">ATP-binding</keyword>
<reference evidence="12 13" key="1">
    <citation type="submission" date="2019-10" db="EMBL/GenBank/DDBJ databases">
        <title>Streptomyces smaragdinus sp. nov. and Streptomyces fabii sp. nov., isolated from the gut of fungus growing-termite Macrotermes natalensis.</title>
        <authorList>
            <person name="Schwitalla J."/>
            <person name="Benndorf R."/>
            <person name="Martin K."/>
            <person name="De Beer W."/>
            <person name="Kaster A.-K."/>
            <person name="Vollmers J."/>
            <person name="Poulsen M."/>
            <person name="Beemelmanns C."/>
        </authorList>
    </citation>
    <scope>NUCLEOTIDE SEQUENCE [LARGE SCALE GENOMIC DNA]</scope>
    <source>
        <strain evidence="12 13">RB5</strain>
    </source>
</reference>
<keyword evidence="5" id="KW-0547">Nucleotide-binding</keyword>
<organism evidence="12 13">
    <name type="scientific">Streptomyces smaragdinus</name>
    <dbReference type="NCBI Taxonomy" id="2585196"/>
    <lineage>
        <taxon>Bacteria</taxon>
        <taxon>Bacillati</taxon>
        <taxon>Actinomycetota</taxon>
        <taxon>Actinomycetes</taxon>
        <taxon>Kitasatosporales</taxon>
        <taxon>Streptomycetaceae</taxon>
        <taxon>Streptomyces</taxon>
    </lineage>
</organism>
<dbReference type="InterPro" id="IPR036890">
    <property type="entry name" value="HATPase_C_sf"/>
</dbReference>
<evidence type="ECO:0000256" key="4">
    <source>
        <dbReference type="ARBA" id="ARBA00022679"/>
    </source>
</evidence>